<keyword evidence="3 6" id="KW-0812">Transmembrane</keyword>
<evidence type="ECO:0000313" key="8">
    <source>
        <dbReference type="EMBL" id="BAQ16196.1"/>
    </source>
</evidence>
<gene>
    <name evidence="8" type="ORF">GL4_0733</name>
</gene>
<feature type="transmembrane region" description="Helical" evidence="6">
    <location>
        <begin position="58"/>
        <end position="77"/>
    </location>
</feature>
<keyword evidence="2" id="KW-1003">Cell membrane</keyword>
<keyword evidence="9" id="KW-1185">Reference proteome</keyword>
<feature type="domain" description="Prepilin type IV endopeptidase peptidase" evidence="7">
    <location>
        <begin position="10"/>
        <end position="113"/>
    </location>
</feature>
<feature type="transmembrane region" description="Helical" evidence="6">
    <location>
        <begin position="97"/>
        <end position="117"/>
    </location>
</feature>
<dbReference type="KEGG" id="mcg:GL4_0733"/>
<dbReference type="GO" id="GO:0004190">
    <property type="term" value="F:aspartic-type endopeptidase activity"/>
    <property type="evidence" value="ECO:0007669"/>
    <property type="project" value="InterPro"/>
</dbReference>
<sequence length="168" mass="17637">MVTDLLIISIFPLAMAFAAAYDLFSMTLPNWISLALIAGFAVLAPLVGIGWETAGLSVLLAIGALVLTFAMFSMGWIGGGDAKFFAATCLWVGPESILAYALYAAVFGGVLTLLLLAMRSMPLPAALYSQQWITRLHDSKEGVPYGIALAAAGLLVYPHTAFMAAFGG</sequence>
<evidence type="ECO:0000256" key="5">
    <source>
        <dbReference type="ARBA" id="ARBA00023136"/>
    </source>
</evidence>
<evidence type="ECO:0000259" key="7">
    <source>
        <dbReference type="Pfam" id="PF01478"/>
    </source>
</evidence>
<feature type="transmembrane region" description="Helical" evidence="6">
    <location>
        <begin position="28"/>
        <end position="51"/>
    </location>
</feature>
<dbReference type="EMBL" id="AP014648">
    <property type="protein sequence ID" value="BAQ16196.1"/>
    <property type="molecule type" value="Genomic_DNA"/>
</dbReference>
<evidence type="ECO:0000256" key="6">
    <source>
        <dbReference type="SAM" id="Phobius"/>
    </source>
</evidence>
<dbReference type="InterPro" id="IPR052218">
    <property type="entry name" value="Preflagellin_Peptidase"/>
</dbReference>
<evidence type="ECO:0000256" key="1">
    <source>
        <dbReference type="ARBA" id="ARBA00004651"/>
    </source>
</evidence>
<dbReference type="Pfam" id="PF01478">
    <property type="entry name" value="Peptidase_A24"/>
    <property type="match status" value="1"/>
</dbReference>
<reference evidence="8 9" key="1">
    <citation type="submission" date="2014-09" db="EMBL/GenBank/DDBJ databases">
        <title>Genome sequencing of Methyloceanibacter caenitepidi Gela4.</title>
        <authorList>
            <person name="Takeuchi M."/>
            <person name="Susumu S."/>
            <person name="Kamagata Y."/>
            <person name="Oshima K."/>
            <person name="Hattori M."/>
            <person name="Iwasaki W."/>
        </authorList>
    </citation>
    <scope>NUCLEOTIDE SEQUENCE [LARGE SCALE GENOMIC DNA]</scope>
    <source>
        <strain evidence="8 9">Gela4</strain>
    </source>
</reference>
<dbReference type="AlphaFoldDB" id="A0A0A8K056"/>
<dbReference type="STRING" id="1384459.GL4_0733"/>
<dbReference type="GO" id="GO:0005886">
    <property type="term" value="C:plasma membrane"/>
    <property type="evidence" value="ECO:0007669"/>
    <property type="project" value="UniProtKB-SubCell"/>
</dbReference>
<protein>
    <submittedName>
        <fullName evidence="8">Type IV prepilin peptidase TadV/CpaA</fullName>
    </submittedName>
</protein>
<evidence type="ECO:0000256" key="3">
    <source>
        <dbReference type="ARBA" id="ARBA00022692"/>
    </source>
</evidence>
<dbReference type="PANTHER" id="PTHR36506:SF1">
    <property type="entry name" value="PREFLAGELLIN PEPTIDASE"/>
    <property type="match status" value="1"/>
</dbReference>
<proteinExistence type="predicted"/>
<evidence type="ECO:0000313" key="9">
    <source>
        <dbReference type="Proteomes" id="UP000031643"/>
    </source>
</evidence>
<dbReference type="OrthoDB" id="5329005at2"/>
<dbReference type="InterPro" id="IPR000045">
    <property type="entry name" value="Prepilin_IV_endopep_pep"/>
</dbReference>
<accession>A0A0A8K056</accession>
<keyword evidence="5 6" id="KW-0472">Membrane</keyword>
<evidence type="ECO:0000256" key="4">
    <source>
        <dbReference type="ARBA" id="ARBA00022989"/>
    </source>
</evidence>
<dbReference type="Gene3D" id="1.20.120.1220">
    <property type="match status" value="1"/>
</dbReference>
<dbReference type="Proteomes" id="UP000031643">
    <property type="component" value="Chromosome"/>
</dbReference>
<name>A0A0A8K056_9HYPH</name>
<feature type="transmembrane region" description="Helical" evidence="6">
    <location>
        <begin position="145"/>
        <end position="166"/>
    </location>
</feature>
<organism evidence="8 9">
    <name type="scientific">Methyloceanibacter caenitepidi</name>
    <dbReference type="NCBI Taxonomy" id="1384459"/>
    <lineage>
        <taxon>Bacteria</taxon>
        <taxon>Pseudomonadati</taxon>
        <taxon>Pseudomonadota</taxon>
        <taxon>Alphaproteobacteria</taxon>
        <taxon>Hyphomicrobiales</taxon>
        <taxon>Hyphomicrobiaceae</taxon>
        <taxon>Methyloceanibacter</taxon>
    </lineage>
</organism>
<dbReference type="PANTHER" id="PTHR36506">
    <property type="entry name" value="PREFLAGELLIN PEPTIDASE"/>
    <property type="match status" value="1"/>
</dbReference>
<keyword evidence="4 6" id="KW-1133">Transmembrane helix</keyword>
<comment type="subcellular location">
    <subcellularLocation>
        <location evidence="1">Cell membrane</location>
        <topology evidence="1">Multi-pass membrane protein</topology>
    </subcellularLocation>
</comment>
<dbReference type="HOGENOM" id="CLU_057101_9_0_5"/>
<evidence type="ECO:0000256" key="2">
    <source>
        <dbReference type="ARBA" id="ARBA00022475"/>
    </source>
</evidence>
<dbReference type="RefSeq" id="WP_045364636.1">
    <property type="nucleotide sequence ID" value="NZ_AP014648.1"/>
</dbReference>